<evidence type="ECO:0000313" key="2">
    <source>
        <dbReference type="Proteomes" id="UP000694888"/>
    </source>
</evidence>
<protein>
    <submittedName>
        <fullName evidence="3">PR domain zinc finger protein 14-like</fullName>
    </submittedName>
</protein>
<feature type="domain" description="SET" evidence="1">
    <location>
        <begin position="143"/>
        <end position="249"/>
    </location>
</feature>
<dbReference type="Gene3D" id="2.170.270.10">
    <property type="entry name" value="SET domain"/>
    <property type="match status" value="1"/>
</dbReference>
<dbReference type="GeneID" id="101859226"/>
<evidence type="ECO:0000259" key="1">
    <source>
        <dbReference type="PROSITE" id="PS50280"/>
    </source>
</evidence>
<proteinExistence type="predicted"/>
<dbReference type="PROSITE" id="PS50280">
    <property type="entry name" value="SET"/>
    <property type="match status" value="1"/>
</dbReference>
<keyword evidence="2" id="KW-1185">Reference proteome</keyword>
<gene>
    <name evidence="3" type="primary">LOC101859226</name>
</gene>
<reference evidence="3" key="1">
    <citation type="submission" date="2025-08" db="UniProtKB">
        <authorList>
            <consortium name="RefSeq"/>
        </authorList>
    </citation>
    <scope>IDENTIFICATION</scope>
</reference>
<sequence length="249" mass="27015">MGGPCPLGHTTPEASELFPPFLPALRFPMFLPRFPPDLQAAGPNMLFPPLHQPRAPAPAVFFTLADLDLCLFGSTGWLSSSCARTPNGVNRSYAFSGIRISQSRPGGQSMSSLCGEVMAAPGSVHSSTWRSTKSVPPVHELPTGLLLSQTGLSGLTHYAVFCGTHPIPKGTKFGPFKGRVVNPSEMKTFDDNGYMWEIFKEGRLSHFLDGRGNSGNWMSYVNCARTPTEQNLVAVQEGEVIFYEVNIPL</sequence>
<dbReference type="Pfam" id="PF21549">
    <property type="entry name" value="PRDM2_PR"/>
    <property type="match status" value="1"/>
</dbReference>
<dbReference type="Proteomes" id="UP000694888">
    <property type="component" value="Unplaced"/>
</dbReference>
<dbReference type="RefSeq" id="XP_012935295.1">
    <property type="nucleotide sequence ID" value="XM_013079841.1"/>
</dbReference>
<dbReference type="InterPro" id="IPR001214">
    <property type="entry name" value="SET_dom"/>
</dbReference>
<name>A0ABM0ZVF1_APLCA</name>
<evidence type="ECO:0000313" key="3">
    <source>
        <dbReference type="RefSeq" id="XP_012935295.1"/>
    </source>
</evidence>
<accession>A0ABM0ZVF1</accession>
<organism evidence="2 3">
    <name type="scientific">Aplysia californica</name>
    <name type="common">California sea hare</name>
    <dbReference type="NCBI Taxonomy" id="6500"/>
    <lineage>
        <taxon>Eukaryota</taxon>
        <taxon>Metazoa</taxon>
        <taxon>Spiralia</taxon>
        <taxon>Lophotrochozoa</taxon>
        <taxon>Mollusca</taxon>
        <taxon>Gastropoda</taxon>
        <taxon>Heterobranchia</taxon>
        <taxon>Euthyneura</taxon>
        <taxon>Tectipleura</taxon>
        <taxon>Aplysiida</taxon>
        <taxon>Aplysioidea</taxon>
        <taxon>Aplysiidae</taxon>
        <taxon>Aplysia</taxon>
    </lineage>
</organism>
<dbReference type="InterPro" id="IPR046341">
    <property type="entry name" value="SET_dom_sf"/>
</dbReference>